<sequence>MLSLRPSDIHYSQDSINNYFDSKCNHSGVLIGKTLDDICEGSDIPKITVVKRNGKWVTANNRLLWLEKLGKCTHIDVYEGFSLPTEKLTSTNVGVTVHVRGNLGSYYLSRWDSIFNDNNWYRNS</sequence>
<reference evidence="1" key="2">
    <citation type="submission" date="2020-11" db="EMBL/GenBank/DDBJ databases">
        <authorList>
            <person name="McCartney M.A."/>
            <person name="Auch B."/>
            <person name="Kono T."/>
            <person name="Mallez S."/>
            <person name="Becker A."/>
            <person name="Gohl D.M."/>
            <person name="Silverstein K.A.T."/>
            <person name="Koren S."/>
            <person name="Bechman K.B."/>
            <person name="Herman A."/>
            <person name="Abrahante J.E."/>
            <person name="Garbe J."/>
        </authorList>
    </citation>
    <scope>NUCLEOTIDE SEQUENCE</scope>
    <source>
        <strain evidence="1">Duluth1</strain>
        <tissue evidence="1">Whole animal</tissue>
    </source>
</reference>
<comment type="caution">
    <text evidence="1">The sequence shown here is derived from an EMBL/GenBank/DDBJ whole genome shotgun (WGS) entry which is preliminary data.</text>
</comment>
<proteinExistence type="predicted"/>
<reference evidence="1" key="1">
    <citation type="journal article" date="2019" name="bioRxiv">
        <title>The Genome of the Zebra Mussel, Dreissena polymorpha: A Resource for Invasive Species Research.</title>
        <authorList>
            <person name="McCartney M.A."/>
            <person name="Auch B."/>
            <person name="Kono T."/>
            <person name="Mallez S."/>
            <person name="Zhang Y."/>
            <person name="Obille A."/>
            <person name="Becker A."/>
            <person name="Abrahante J.E."/>
            <person name="Garbe J."/>
            <person name="Badalamenti J.P."/>
            <person name="Herman A."/>
            <person name="Mangelson H."/>
            <person name="Liachko I."/>
            <person name="Sullivan S."/>
            <person name="Sone E.D."/>
            <person name="Koren S."/>
            <person name="Silverstein K.A.T."/>
            <person name="Beckman K.B."/>
            <person name="Gohl D.M."/>
        </authorList>
    </citation>
    <scope>NUCLEOTIDE SEQUENCE</scope>
    <source>
        <strain evidence="1">Duluth1</strain>
        <tissue evidence="1">Whole animal</tissue>
    </source>
</reference>
<dbReference type="EMBL" id="JAIWYP010000003">
    <property type="protein sequence ID" value="KAH3858255.1"/>
    <property type="molecule type" value="Genomic_DNA"/>
</dbReference>
<keyword evidence="2" id="KW-1185">Reference proteome</keyword>
<accession>A0A9D4R9J8</accession>
<evidence type="ECO:0000313" key="2">
    <source>
        <dbReference type="Proteomes" id="UP000828390"/>
    </source>
</evidence>
<evidence type="ECO:0000313" key="1">
    <source>
        <dbReference type="EMBL" id="KAH3858255.1"/>
    </source>
</evidence>
<dbReference type="Proteomes" id="UP000828390">
    <property type="component" value="Unassembled WGS sequence"/>
</dbReference>
<organism evidence="1 2">
    <name type="scientific">Dreissena polymorpha</name>
    <name type="common">Zebra mussel</name>
    <name type="synonym">Mytilus polymorpha</name>
    <dbReference type="NCBI Taxonomy" id="45954"/>
    <lineage>
        <taxon>Eukaryota</taxon>
        <taxon>Metazoa</taxon>
        <taxon>Spiralia</taxon>
        <taxon>Lophotrochozoa</taxon>
        <taxon>Mollusca</taxon>
        <taxon>Bivalvia</taxon>
        <taxon>Autobranchia</taxon>
        <taxon>Heteroconchia</taxon>
        <taxon>Euheterodonta</taxon>
        <taxon>Imparidentia</taxon>
        <taxon>Neoheterodontei</taxon>
        <taxon>Myida</taxon>
        <taxon>Dreissenoidea</taxon>
        <taxon>Dreissenidae</taxon>
        <taxon>Dreissena</taxon>
    </lineage>
</organism>
<gene>
    <name evidence="1" type="ORF">DPMN_100875</name>
</gene>
<protein>
    <submittedName>
        <fullName evidence="1">Uncharacterized protein</fullName>
    </submittedName>
</protein>
<dbReference type="AlphaFoldDB" id="A0A9D4R9J8"/>
<name>A0A9D4R9J8_DREPO</name>